<feature type="compositionally biased region" description="Basic and acidic residues" evidence="6">
    <location>
        <begin position="500"/>
        <end position="512"/>
    </location>
</feature>
<evidence type="ECO:0000256" key="1">
    <source>
        <dbReference type="ARBA" id="ARBA00022630"/>
    </source>
</evidence>
<dbReference type="Pfam" id="PF00875">
    <property type="entry name" value="DNA_photolyase"/>
    <property type="match status" value="1"/>
</dbReference>
<dbReference type="EMBL" id="CP001791">
    <property type="protein sequence ID" value="ADH97704.1"/>
    <property type="molecule type" value="Genomic_DNA"/>
</dbReference>
<proteinExistence type="inferred from homology"/>
<dbReference type="PRINTS" id="PR00147">
    <property type="entry name" value="DNAPHOTLYASE"/>
</dbReference>
<comment type="cofactor">
    <cofactor evidence="4">
        <name>FAD</name>
        <dbReference type="ChEBI" id="CHEBI:57692"/>
    </cofactor>
    <text evidence="4">Binds 1 FAD per subunit.</text>
</comment>
<dbReference type="HOGENOM" id="CLU_010348_7_1_9"/>
<dbReference type="InterPro" id="IPR006050">
    <property type="entry name" value="DNA_photolyase_N"/>
</dbReference>
<dbReference type="GO" id="GO:0009416">
    <property type="term" value="P:response to light stimulus"/>
    <property type="evidence" value="ECO:0007669"/>
    <property type="project" value="TreeGrafter"/>
</dbReference>
<evidence type="ECO:0000256" key="6">
    <source>
        <dbReference type="SAM" id="MobiDB-lite"/>
    </source>
</evidence>
<protein>
    <submittedName>
        <fullName evidence="8">Deoxyribodipyrimidine photo-lyase</fullName>
        <ecNumber evidence="8">4.1.99.3</ecNumber>
    </submittedName>
</protein>
<evidence type="ECO:0000256" key="4">
    <source>
        <dbReference type="PIRSR" id="PIRSR602081-1"/>
    </source>
</evidence>
<feature type="compositionally biased region" description="Basic residues" evidence="6">
    <location>
        <begin position="474"/>
        <end position="487"/>
    </location>
</feature>
<evidence type="ECO:0000256" key="5">
    <source>
        <dbReference type="RuleBase" id="RU004182"/>
    </source>
</evidence>
<dbReference type="GO" id="GO:0003677">
    <property type="term" value="F:DNA binding"/>
    <property type="evidence" value="ECO:0007669"/>
    <property type="project" value="TreeGrafter"/>
</dbReference>
<dbReference type="Gene3D" id="1.25.40.80">
    <property type="match status" value="1"/>
</dbReference>
<dbReference type="Pfam" id="PF03441">
    <property type="entry name" value="FAD_binding_7"/>
    <property type="match status" value="1"/>
</dbReference>
<evidence type="ECO:0000256" key="2">
    <source>
        <dbReference type="ARBA" id="ARBA00022827"/>
    </source>
</evidence>
<keyword evidence="8" id="KW-0456">Lyase</keyword>
<dbReference type="AlphaFoldDB" id="D6XVT1"/>
<keyword evidence="9" id="KW-1185">Reference proteome</keyword>
<evidence type="ECO:0000313" key="8">
    <source>
        <dbReference type="EMBL" id="ADH97704.1"/>
    </source>
</evidence>
<feature type="binding site" evidence="4">
    <location>
        <position position="266"/>
    </location>
    <ligand>
        <name>FAD</name>
        <dbReference type="ChEBI" id="CHEBI:57692"/>
    </ligand>
</feature>
<keyword evidence="2 4" id="KW-0274">FAD</keyword>
<dbReference type="Gene3D" id="1.10.579.10">
    <property type="entry name" value="DNA Cyclobutane Dipyrimidine Photolyase, subunit A, domain 3"/>
    <property type="match status" value="1"/>
</dbReference>
<keyword evidence="3 5" id="KW-0157">Chromophore</keyword>
<dbReference type="GO" id="GO:0071949">
    <property type="term" value="F:FAD binding"/>
    <property type="evidence" value="ECO:0007669"/>
    <property type="project" value="TreeGrafter"/>
</dbReference>
<dbReference type="GO" id="GO:0003904">
    <property type="term" value="F:deoxyribodipyrimidine photo-lyase activity"/>
    <property type="evidence" value="ECO:0007669"/>
    <property type="project" value="UniProtKB-EC"/>
</dbReference>
<gene>
    <name evidence="8" type="ordered locus">Bsel_0155</name>
</gene>
<dbReference type="GO" id="GO:0006950">
    <property type="term" value="P:response to stress"/>
    <property type="evidence" value="ECO:0007669"/>
    <property type="project" value="UniProtKB-ARBA"/>
</dbReference>
<dbReference type="InterPro" id="IPR014729">
    <property type="entry name" value="Rossmann-like_a/b/a_fold"/>
</dbReference>
<dbReference type="STRING" id="439292.Bsel_0155"/>
<dbReference type="InterPro" id="IPR002081">
    <property type="entry name" value="Cryptochrome/DNA_photolyase_1"/>
</dbReference>
<comment type="similarity">
    <text evidence="5">Belongs to the DNA photolyase family.</text>
</comment>
<name>D6XVT1_BACIE</name>
<feature type="domain" description="Photolyase/cryptochrome alpha/beta" evidence="7">
    <location>
        <begin position="1"/>
        <end position="130"/>
    </location>
</feature>
<dbReference type="InterPro" id="IPR036134">
    <property type="entry name" value="Crypto/Photolyase_FAD-like_sf"/>
</dbReference>
<dbReference type="Gene3D" id="3.40.50.620">
    <property type="entry name" value="HUPs"/>
    <property type="match status" value="1"/>
</dbReference>
<sequence length="512" mass="58012">MVNVVWLKRDLRIFDHRPLKEAAEQGEVLPLFVWEASVWAHGDLSVRHRDFVLQSLAELDRRLDQRGARLYTAVGEVIDVLTRLEADLGPFQLFAHEENGTPLTFERDIAVRNWMKARGCTMKEWPHFGVTRGLKSRDDFQKGYERYVNAPVVPAPEAVRGIRHAPAWLTKGAGEPGGIALPGTAITRGQQGGERLAHGVLKGFLEERFKAYQVRISKPFASAESCSRLSPYLAWGNLSVRYTYQETVARLGELGSGFHKKQLSAFLSRLHWHCHFIQRLEDEPEIAHRTMNPVFDTVRQTWSEEAYQRWLHGRTGIPLIDAAMRCLHETGWLNFRSRAMVISFVCNTLMLDWRRPAEDLSRLFLDYEPGIHYSQVQMQAGTTGFNTIRIYNPVKQGQEHDPSGAFVRRFVPELSAVSDAFIHEPWKLPAGPPKGYPMPMVDVAKANGEARRILWGLKASKEAKAAAGEQLNKHGSRAHRKKGKKKPGAGVEQLDLFELADPHDHKEKEKGG</sequence>
<accession>D6XVT1</accession>
<dbReference type="InterPro" id="IPR018394">
    <property type="entry name" value="DNA_photolyase_1_CS_C"/>
</dbReference>
<evidence type="ECO:0000259" key="7">
    <source>
        <dbReference type="PROSITE" id="PS51645"/>
    </source>
</evidence>
<evidence type="ECO:0000313" key="9">
    <source>
        <dbReference type="Proteomes" id="UP000000271"/>
    </source>
</evidence>
<dbReference type="PANTHER" id="PTHR11455">
    <property type="entry name" value="CRYPTOCHROME"/>
    <property type="match status" value="1"/>
</dbReference>
<dbReference type="Proteomes" id="UP000000271">
    <property type="component" value="Chromosome"/>
</dbReference>
<keyword evidence="1 4" id="KW-0285">Flavoprotein</keyword>
<dbReference type="EC" id="4.1.99.3" evidence="8"/>
<feature type="region of interest" description="Disordered" evidence="6">
    <location>
        <begin position="465"/>
        <end position="512"/>
    </location>
</feature>
<dbReference type="InterPro" id="IPR036155">
    <property type="entry name" value="Crypto/Photolyase_N_sf"/>
</dbReference>
<dbReference type="PROSITE" id="PS00394">
    <property type="entry name" value="DNA_PHOTOLYASES_1_1"/>
    <property type="match status" value="1"/>
</dbReference>
<dbReference type="InterPro" id="IPR005101">
    <property type="entry name" value="Cryptochr/Photolyase_FAD-bd"/>
</dbReference>
<dbReference type="GO" id="GO:0006139">
    <property type="term" value="P:nucleobase-containing compound metabolic process"/>
    <property type="evidence" value="ECO:0007669"/>
    <property type="project" value="UniProtKB-ARBA"/>
</dbReference>
<dbReference type="OrthoDB" id="9772484at2"/>
<dbReference type="PANTHER" id="PTHR11455:SF9">
    <property type="entry name" value="CRYPTOCHROME CIRCADIAN CLOCK 5 ISOFORM X1"/>
    <property type="match status" value="1"/>
</dbReference>
<dbReference type="eggNOG" id="COG0415">
    <property type="taxonomic scope" value="Bacteria"/>
</dbReference>
<dbReference type="SUPFAM" id="SSF48173">
    <property type="entry name" value="Cryptochrome/photolyase FAD-binding domain"/>
    <property type="match status" value="1"/>
</dbReference>
<feature type="binding site" evidence="4">
    <location>
        <position position="212"/>
    </location>
    <ligand>
        <name>FAD</name>
        <dbReference type="ChEBI" id="CHEBI:57692"/>
    </ligand>
</feature>
<dbReference type="PROSITE" id="PS51645">
    <property type="entry name" value="PHR_CRY_ALPHA_BETA"/>
    <property type="match status" value="1"/>
</dbReference>
<evidence type="ECO:0000256" key="3">
    <source>
        <dbReference type="ARBA" id="ARBA00022991"/>
    </source>
</evidence>
<reference evidence="8" key="1">
    <citation type="submission" date="2009-10" db="EMBL/GenBank/DDBJ databases">
        <title>Complete sequence of Bacillus selenitireducens MLS10.</title>
        <authorList>
            <consortium name="US DOE Joint Genome Institute"/>
            <person name="Lucas S."/>
            <person name="Copeland A."/>
            <person name="Lapidus A."/>
            <person name="Glavina del Rio T."/>
            <person name="Dalin E."/>
            <person name="Tice H."/>
            <person name="Bruce D."/>
            <person name="Goodwin L."/>
            <person name="Pitluck S."/>
            <person name="Sims D."/>
            <person name="Brettin T."/>
            <person name="Detter J.C."/>
            <person name="Han C."/>
            <person name="Larimer F."/>
            <person name="Land M."/>
            <person name="Hauser L."/>
            <person name="Kyrpides N."/>
            <person name="Ovchinnikova G."/>
            <person name="Stolz J."/>
        </authorList>
    </citation>
    <scope>NUCLEOTIDE SEQUENCE [LARGE SCALE GENOMIC DNA]</scope>
    <source>
        <strain evidence="8">MLS10</strain>
    </source>
</reference>
<dbReference type="RefSeq" id="WP_013171133.1">
    <property type="nucleotide sequence ID" value="NC_014219.1"/>
</dbReference>
<dbReference type="SUPFAM" id="SSF52425">
    <property type="entry name" value="Cryptochrome/photolyase, N-terminal domain"/>
    <property type="match status" value="1"/>
</dbReference>
<dbReference type="KEGG" id="bse:Bsel_0155"/>
<organism evidence="8 9">
    <name type="scientific">Bacillus selenitireducens (strain ATCC 700615 / DSM 15326 / MLS10)</name>
    <dbReference type="NCBI Taxonomy" id="439292"/>
    <lineage>
        <taxon>Bacteria</taxon>
        <taxon>Bacillati</taxon>
        <taxon>Bacillota</taxon>
        <taxon>Bacilli</taxon>
        <taxon>Bacillales</taxon>
        <taxon>Bacillaceae</taxon>
        <taxon>Salisediminibacterium</taxon>
    </lineage>
</organism>